<dbReference type="InterPro" id="IPR003770">
    <property type="entry name" value="MLTG-like"/>
</dbReference>
<evidence type="ECO:0000313" key="9">
    <source>
        <dbReference type="EMBL" id="PIP00984.1"/>
    </source>
</evidence>
<feature type="region of interest" description="Disordered" evidence="8">
    <location>
        <begin position="1"/>
        <end position="37"/>
    </location>
</feature>
<evidence type="ECO:0000256" key="8">
    <source>
        <dbReference type="SAM" id="MobiDB-lite"/>
    </source>
</evidence>
<keyword evidence="10" id="KW-1185">Reference proteome</keyword>
<reference evidence="9 10" key="1">
    <citation type="submission" date="2017-08" db="EMBL/GenBank/DDBJ databases">
        <title>Pleomorphomonas carboxidotrophicus sp. nov., a new mesophilic hydrogenogenic carboxidotroph.</title>
        <authorList>
            <person name="Esquivel-Elizondo S."/>
            <person name="Krajmalnik-Brown R."/>
            <person name="Maldonado J."/>
        </authorList>
    </citation>
    <scope>NUCLEOTIDE SEQUENCE [LARGE SCALE GENOMIC DNA]</scope>
    <source>
        <strain evidence="9 10">SVCO-16</strain>
    </source>
</reference>
<evidence type="ECO:0000256" key="2">
    <source>
        <dbReference type="ARBA" id="ARBA00022692"/>
    </source>
</evidence>
<keyword evidence="4 7" id="KW-0472">Membrane</keyword>
<evidence type="ECO:0000256" key="7">
    <source>
        <dbReference type="HAMAP-Rule" id="MF_02065"/>
    </source>
</evidence>
<sequence length="432" mass="46533">MDDRQDATDTTDGIKTRVNPKSPREALAPDQAPPLPRSRRARNPIVVFMNGLVTLLLLGILAAGALLYWGKREFEKPGPLTEEKVVIIPADSGLVRVADILETEGVIESPYDMLGHYIFIGGVRAYQQQGRLKAGEYAFPAGISMRGVMNMLVSGKAILHQITLPEGLTSQQIVDRLKQSEFLTGAVAAVPAEGTLLPETYSFTRGASRSQIIEQMQAAHSKALDEIWAGRNDDLPFSDPKELVTLASIVEKETGKADERPHVASVFLNRLARNIRLQSDPTIIYGLVGGAGTLGRPITRADIDKPTPYNTYHVNGLPPGPIANPGRAALEAVANPSNTKDLYFVADGTGGHVFAASLAEHNRNVAKWRRIEREKAAAGKPDVDTKDPDAVDLPPDTDGEATAARAADANDLLDGAPPRDPKLPVLPLPKPE</sequence>
<dbReference type="OrthoDB" id="9814591at2"/>
<dbReference type="Proteomes" id="UP000231070">
    <property type="component" value="Unassembled WGS sequence"/>
</dbReference>
<dbReference type="HAMAP" id="MF_02065">
    <property type="entry name" value="MltG"/>
    <property type="match status" value="1"/>
</dbReference>
<feature type="compositionally biased region" description="Basic and acidic residues" evidence="8">
    <location>
        <begin position="375"/>
        <end position="389"/>
    </location>
</feature>
<dbReference type="Pfam" id="PF02618">
    <property type="entry name" value="YceG"/>
    <property type="match status" value="1"/>
</dbReference>
<dbReference type="GO" id="GO:0071555">
    <property type="term" value="P:cell wall organization"/>
    <property type="evidence" value="ECO:0007669"/>
    <property type="project" value="UniProtKB-KW"/>
</dbReference>
<dbReference type="Gene3D" id="3.30.160.60">
    <property type="entry name" value="Classic Zinc Finger"/>
    <property type="match status" value="1"/>
</dbReference>
<organism evidence="9 10">
    <name type="scientific">Pleomorphomonas carboxyditropha</name>
    <dbReference type="NCBI Taxonomy" id="2023338"/>
    <lineage>
        <taxon>Bacteria</taxon>
        <taxon>Pseudomonadati</taxon>
        <taxon>Pseudomonadota</taxon>
        <taxon>Alphaproteobacteria</taxon>
        <taxon>Hyphomicrobiales</taxon>
        <taxon>Pleomorphomonadaceae</taxon>
        <taxon>Pleomorphomonas</taxon>
    </lineage>
</organism>
<dbReference type="GO" id="GO:0008932">
    <property type="term" value="F:lytic endotransglycosylase activity"/>
    <property type="evidence" value="ECO:0007669"/>
    <property type="project" value="UniProtKB-UniRule"/>
</dbReference>
<evidence type="ECO:0000256" key="3">
    <source>
        <dbReference type="ARBA" id="ARBA00022989"/>
    </source>
</evidence>
<dbReference type="CDD" id="cd08010">
    <property type="entry name" value="MltG_like"/>
    <property type="match status" value="1"/>
</dbReference>
<protein>
    <recommendedName>
        <fullName evidence="7">Endolytic murein transglycosylase</fullName>
        <ecNumber evidence="7">4.2.2.29</ecNumber>
    </recommendedName>
    <alternativeName>
        <fullName evidence="7">Peptidoglycan lytic transglycosylase</fullName>
    </alternativeName>
    <alternativeName>
        <fullName evidence="7">Peptidoglycan polymerization terminase</fullName>
    </alternativeName>
</protein>
<keyword evidence="2 7" id="KW-0812">Transmembrane</keyword>
<evidence type="ECO:0000313" key="10">
    <source>
        <dbReference type="Proteomes" id="UP000231070"/>
    </source>
</evidence>
<evidence type="ECO:0000256" key="4">
    <source>
        <dbReference type="ARBA" id="ARBA00023136"/>
    </source>
</evidence>
<dbReference type="RefSeq" id="WP_100078922.1">
    <property type="nucleotide sequence ID" value="NZ_NQVN01000001.1"/>
</dbReference>
<keyword evidence="5 7" id="KW-0456">Lyase</keyword>
<feature type="region of interest" description="Disordered" evidence="8">
    <location>
        <begin position="375"/>
        <end position="432"/>
    </location>
</feature>
<dbReference type="EC" id="4.2.2.29" evidence="7"/>
<comment type="catalytic activity">
    <reaction evidence="7">
        <text>a peptidoglycan chain = a peptidoglycan chain with N-acetyl-1,6-anhydromuramyl-[peptide] at the reducing end + a peptidoglycan chain with N-acetylglucosamine at the non-reducing end.</text>
        <dbReference type="EC" id="4.2.2.29"/>
    </reaction>
</comment>
<proteinExistence type="inferred from homology"/>
<evidence type="ECO:0000256" key="6">
    <source>
        <dbReference type="ARBA" id="ARBA00023316"/>
    </source>
</evidence>
<comment type="subcellular location">
    <subcellularLocation>
        <location evidence="7">Cell inner membrane</location>
        <topology evidence="7">Single-pass membrane protein</topology>
    </subcellularLocation>
</comment>
<accession>A0A2G9X246</accession>
<name>A0A2G9X246_9HYPH</name>
<feature type="compositionally biased region" description="Basic and acidic residues" evidence="8">
    <location>
        <begin position="1"/>
        <end position="15"/>
    </location>
</feature>
<comment type="similarity">
    <text evidence="7">Belongs to the transglycosylase MltG family.</text>
</comment>
<dbReference type="PANTHER" id="PTHR30518">
    <property type="entry name" value="ENDOLYTIC MUREIN TRANSGLYCOSYLASE"/>
    <property type="match status" value="1"/>
</dbReference>
<comment type="caution">
    <text evidence="9">The sequence shown here is derived from an EMBL/GenBank/DDBJ whole genome shotgun (WGS) entry which is preliminary data.</text>
</comment>
<feature type="site" description="Important for catalytic activity" evidence="7">
    <location>
        <position position="253"/>
    </location>
</feature>
<dbReference type="EMBL" id="NQVN01000001">
    <property type="protein sequence ID" value="PIP00984.1"/>
    <property type="molecule type" value="Genomic_DNA"/>
</dbReference>
<dbReference type="GO" id="GO:0009252">
    <property type="term" value="P:peptidoglycan biosynthetic process"/>
    <property type="evidence" value="ECO:0007669"/>
    <property type="project" value="UniProtKB-UniRule"/>
</dbReference>
<dbReference type="NCBIfam" id="TIGR00247">
    <property type="entry name" value="endolytic transglycosylase MltG"/>
    <property type="match status" value="1"/>
</dbReference>
<evidence type="ECO:0000256" key="1">
    <source>
        <dbReference type="ARBA" id="ARBA00022475"/>
    </source>
</evidence>
<dbReference type="GO" id="GO:0005886">
    <property type="term" value="C:plasma membrane"/>
    <property type="evidence" value="ECO:0007669"/>
    <property type="project" value="UniProtKB-SubCell"/>
</dbReference>
<dbReference type="PANTHER" id="PTHR30518:SF2">
    <property type="entry name" value="ENDOLYTIC MUREIN TRANSGLYCOSYLASE"/>
    <property type="match status" value="1"/>
</dbReference>
<dbReference type="AlphaFoldDB" id="A0A2G9X246"/>
<feature type="transmembrane region" description="Helical" evidence="7">
    <location>
        <begin position="45"/>
        <end position="69"/>
    </location>
</feature>
<feature type="compositionally biased region" description="Low complexity" evidence="8">
    <location>
        <begin position="400"/>
        <end position="416"/>
    </location>
</feature>
<dbReference type="Gene3D" id="3.30.1490.480">
    <property type="entry name" value="Endolytic murein transglycosylase"/>
    <property type="match status" value="1"/>
</dbReference>
<keyword evidence="3 7" id="KW-1133">Transmembrane helix</keyword>
<comment type="function">
    <text evidence="7">Functions as a peptidoglycan terminase that cleaves nascent peptidoglycan strands endolytically to terminate their elongation.</text>
</comment>
<evidence type="ECO:0000256" key="5">
    <source>
        <dbReference type="ARBA" id="ARBA00023239"/>
    </source>
</evidence>
<gene>
    <name evidence="7" type="primary">mltG</name>
    <name evidence="9" type="ORF">CJ014_02520</name>
</gene>
<keyword evidence="6 7" id="KW-0961">Cell wall biogenesis/degradation</keyword>
<keyword evidence="7" id="KW-0997">Cell inner membrane</keyword>
<keyword evidence="1 7" id="KW-1003">Cell membrane</keyword>